<dbReference type="Proteomes" id="UP000218209">
    <property type="component" value="Unassembled WGS sequence"/>
</dbReference>
<proteinExistence type="predicted"/>
<evidence type="ECO:0000256" key="11">
    <source>
        <dbReference type="PIRSR" id="PIRSR001589-1"/>
    </source>
</evidence>
<dbReference type="GO" id="GO:0005524">
    <property type="term" value="F:ATP binding"/>
    <property type="evidence" value="ECO:0007669"/>
    <property type="project" value="UniProtKB-KW"/>
</dbReference>
<evidence type="ECO:0000256" key="4">
    <source>
        <dbReference type="ARBA" id="ARBA00022741"/>
    </source>
</evidence>
<dbReference type="InterPro" id="IPR006426">
    <property type="entry name" value="Asn_synth_AEB"/>
</dbReference>
<name>A0A1X6PAP2_PORUM</name>
<accession>A0A1X6PAP2</accession>
<keyword evidence="5 10" id="KW-0067">ATP-binding</keyword>
<keyword evidence="4 10" id="KW-0547">Nucleotide-binding</keyword>
<keyword evidence="6 11" id="KW-0061">Asparagine biosynthesis</keyword>
<dbReference type="Pfam" id="PF00733">
    <property type="entry name" value="Asn_synthase"/>
    <property type="match status" value="2"/>
</dbReference>
<dbReference type="InterPro" id="IPR050795">
    <property type="entry name" value="Asn_Synthetase"/>
</dbReference>
<dbReference type="SUPFAM" id="SSF56235">
    <property type="entry name" value="N-terminal nucleophile aminohydrolases (Ntn hydrolases)"/>
    <property type="match status" value="1"/>
</dbReference>
<evidence type="ECO:0000256" key="12">
    <source>
        <dbReference type="PIRSR" id="PIRSR001589-2"/>
    </source>
</evidence>
<reference evidence="16 17" key="1">
    <citation type="submission" date="2017-03" db="EMBL/GenBank/DDBJ databases">
        <title>WGS assembly of Porphyra umbilicalis.</title>
        <authorList>
            <person name="Brawley S.H."/>
            <person name="Blouin N.A."/>
            <person name="Ficko-Blean E."/>
            <person name="Wheeler G.L."/>
            <person name="Lohr M."/>
            <person name="Goodson H.V."/>
            <person name="Jenkins J.W."/>
            <person name="Blaby-Haas C.E."/>
            <person name="Helliwell K.E."/>
            <person name="Chan C."/>
            <person name="Marriage T."/>
            <person name="Bhattacharya D."/>
            <person name="Klein A.S."/>
            <person name="Badis Y."/>
            <person name="Brodie J."/>
            <person name="Cao Y."/>
            <person name="Collen J."/>
            <person name="Dittami S.M."/>
            <person name="Gachon C.M."/>
            <person name="Green B.R."/>
            <person name="Karpowicz S."/>
            <person name="Kim J.W."/>
            <person name="Kudahl U."/>
            <person name="Lin S."/>
            <person name="Michel G."/>
            <person name="Mittag M."/>
            <person name="Olson B.J."/>
            <person name="Pangilinan J."/>
            <person name="Peng Y."/>
            <person name="Qiu H."/>
            <person name="Shu S."/>
            <person name="Singer J.T."/>
            <person name="Smith A.G."/>
            <person name="Sprecher B.N."/>
            <person name="Wagner V."/>
            <person name="Wang W."/>
            <person name="Wang Z.-Y."/>
            <person name="Yan J."/>
            <person name="Yarish C."/>
            <person name="Zoeuner-Riek S."/>
            <person name="Zhuang Y."/>
            <person name="Zou Y."/>
            <person name="Lindquist E.A."/>
            <person name="Grimwood J."/>
            <person name="Barry K."/>
            <person name="Rokhsar D.S."/>
            <person name="Schmutz J."/>
            <person name="Stiller J.W."/>
            <person name="Grossman A.R."/>
            <person name="Prochnik S.E."/>
        </authorList>
    </citation>
    <scope>NUCLEOTIDE SEQUENCE [LARGE SCALE GENOMIC DNA]</scope>
    <source>
        <strain evidence="16">4086291</strain>
    </source>
</reference>
<dbReference type="InterPro" id="IPR001962">
    <property type="entry name" value="Asn_synthase"/>
</dbReference>
<evidence type="ECO:0000256" key="7">
    <source>
        <dbReference type="ARBA" id="ARBA00022962"/>
    </source>
</evidence>
<dbReference type="AlphaFoldDB" id="A0A1X6PAP2"/>
<dbReference type="Pfam" id="PF13537">
    <property type="entry name" value="GATase_7"/>
    <property type="match status" value="1"/>
</dbReference>
<evidence type="ECO:0000259" key="15">
    <source>
        <dbReference type="PROSITE" id="PS51278"/>
    </source>
</evidence>
<dbReference type="PIRSF" id="PIRSF001589">
    <property type="entry name" value="Asn_synthetase_glu-h"/>
    <property type="match status" value="1"/>
</dbReference>
<feature type="binding site" evidence="12">
    <location>
        <begin position="358"/>
        <end position="359"/>
    </location>
    <ligand>
        <name>ATP</name>
        <dbReference type="ChEBI" id="CHEBI:30616"/>
    </ligand>
</feature>
<keyword evidence="3 11" id="KW-0028">Amino-acid biosynthesis</keyword>
<feature type="site" description="Important for beta-aspartyl-AMP intermediate formation" evidence="13">
    <location>
        <position position="360"/>
    </location>
</feature>
<dbReference type="PANTHER" id="PTHR11772">
    <property type="entry name" value="ASPARAGINE SYNTHETASE"/>
    <property type="match status" value="1"/>
</dbReference>
<evidence type="ECO:0000313" key="16">
    <source>
        <dbReference type="EMBL" id="OSX77796.1"/>
    </source>
</evidence>
<evidence type="ECO:0000256" key="14">
    <source>
        <dbReference type="SAM" id="SignalP"/>
    </source>
</evidence>
<evidence type="ECO:0000256" key="5">
    <source>
        <dbReference type="ARBA" id="ARBA00022840"/>
    </source>
</evidence>
<dbReference type="PANTHER" id="PTHR11772:SF2">
    <property type="entry name" value="ASPARAGINE SYNTHETASE [GLUTAMINE-HYDROLYZING]"/>
    <property type="match status" value="1"/>
</dbReference>
<keyword evidence="17" id="KW-1185">Reference proteome</keyword>
<evidence type="ECO:0000256" key="13">
    <source>
        <dbReference type="PIRSR" id="PIRSR001589-3"/>
    </source>
</evidence>
<dbReference type="GO" id="GO:0005829">
    <property type="term" value="C:cytosol"/>
    <property type="evidence" value="ECO:0007669"/>
    <property type="project" value="TreeGrafter"/>
</dbReference>
<dbReference type="NCBIfam" id="TIGR01536">
    <property type="entry name" value="asn_synth_AEB"/>
    <property type="match status" value="1"/>
</dbReference>
<dbReference type="NCBIfam" id="NF006949">
    <property type="entry name" value="PRK09431.1"/>
    <property type="match status" value="1"/>
</dbReference>
<keyword evidence="14" id="KW-0732">Signal</keyword>
<feature type="binding site" evidence="12">
    <location>
        <position position="101"/>
    </location>
    <ligand>
        <name>L-glutamine</name>
        <dbReference type="ChEBI" id="CHEBI:58359"/>
    </ligand>
</feature>
<keyword evidence="7 11" id="KW-0315">Glutamine amidotransferase</keyword>
<evidence type="ECO:0000313" key="17">
    <source>
        <dbReference type="Proteomes" id="UP000218209"/>
    </source>
</evidence>
<sequence length="571" mass="62537">MCGIFGVLGLGVGATAARAISEECTRKLRHRGPDDEQFTISEDGWMGLGFARLSINDPAHGVQPMRNDKGTAHAITNGEIYNHVALHKAQLGDAPLHSHSDCEVILPLFERLTDGVKLDAEGLLPAEPALALYDQLRGVFASLVVDEARGVFVAARDPIGVRPLFYGNSADGAMWFASEAKALMEHCSRVTAFPPGHVYLGSRASPAAGRFVRYYKPTYAEKGLVPSTPVDLPALRESFVRAVTWRLMSDVPVGVFISGGLDSSLVASVAKKHLPAGYDFHSFSCGLEGSPDIAAAQKVADYLGTKHHVCTFTVEQGIAALKDVITHLETYDVTTIRASTPMFLLSAEVRKHVKVVLSGEGADEVLAGYAYMHNAPTPAELHEECLYLVNRLHTADVLRGDRSTAAHCLELRVPFLDRDFVDMGLGFNPADKSFGPDHGDRMEKWAIRQAFTKGEAGNDEEFLPSEILWRQKEQFSDGVGYNWIDGLRDHCAAAVSDADLASAAKRFAHDPPKSKEAYFYRDLFEGIYGQCEAVQGLRASIQRWIPKWSDTEDPSGRVQKIHVNFKKLEEA</sequence>
<dbReference type="EMBL" id="KV918828">
    <property type="protein sequence ID" value="OSX77796.1"/>
    <property type="molecule type" value="Genomic_DNA"/>
</dbReference>
<organism evidence="16 17">
    <name type="scientific">Porphyra umbilicalis</name>
    <name type="common">Purple laver</name>
    <name type="synonym">Red alga</name>
    <dbReference type="NCBI Taxonomy" id="2786"/>
    <lineage>
        <taxon>Eukaryota</taxon>
        <taxon>Rhodophyta</taxon>
        <taxon>Bangiophyceae</taxon>
        <taxon>Bangiales</taxon>
        <taxon>Bangiaceae</taxon>
        <taxon>Porphyra</taxon>
    </lineage>
</organism>
<dbReference type="InterPro" id="IPR033738">
    <property type="entry name" value="AsnB_N"/>
</dbReference>
<dbReference type="InterPro" id="IPR029055">
    <property type="entry name" value="Ntn_hydrolases_N"/>
</dbReference>
<gene>
    <name evidence="16" type="ORF">BU14_0134s0017</name>
</gene>
<evidence type="ECO:0000256" key="2">
    <source>
        <dbReference type="ARBA" id="ARBA00022598"/>
    </source>
</evidence>
<dbReference type="EC" id="6.3.5.4" evidence="1"/>
<feature type="active site" description="For GATase activity" evidence="11">
    <location>
        <position position="2"/>
    </location>
</feature>
<dbReference type="Gene3D" id="3.40.50.620">
    <property type="entry name" value="HUPs"/>
    <property type="match status" value="1"/>
</dbReference>
<protein>
    <recommendedName>
        <fullName evidence="1">asparagine synthase (glutamine-hydrolyzing)</fullName>
        <ecNumber evidence="1">6.3.5.4</ecNumber>
    </recommendedName>
</protein>
<comment type="pathway">
    <text evidence="8">Amino-acid biosynthesis.</text>
</comment>
<feature type="domain" description="Glutamine amidotransferase type-2" evidence="15">
    <location>
        <begin position="2"/>
        <end position="204"/>
    </location>
</feature>
<dbReference type="GO" id="GO:0006529">
    <property type="term" value="P:asparagine biosynthetic process"/>
    <property type="evidence" value="ECO:0007669"/>
    <property type="project" value="UniProtKB-KW"/>
</dbReference>
<dbReference type="PROSITE" id="PS51278">
    <property type="entry name" value="GATASE_TYPE_2"/>
    <property type="match status" value="1"/>
</dbReference>
<evidence type="ECO:0000256" key="8">
    <source>
        <dbReference type="ARBA" id="ARBA00029440"/>
    </source>
</evidence>
<comment type="catalytic activity">
    <reaction evidence="9">
        <text>L-aspartate + L-glutamine + ATP + H2O = L-asparagine + L-glutamate + AMP + diphosphate + H(+)</text>
        <dbReference type="Rhea" id="RHEA:12228"/>
        <dbReference type="ChEBI" id="CHEBI:15377"/>
        <dbReference type="ChEBI" id="CHEBI:15378"/>
        <dbReference type="ChEBI" id="CHEBI:29985"/>
        <dbReference type="ChEBI" id="CHEBI:29991"/>
        <dbReference type="ChEBI" id="CHEBI:30616"/>
        <dbReference type="ChEBI" id="CHEBI:33019"/>
        <dbReference type="ChEBI" id="CHEBI:58048"/>
        <dbReference type="ChEBI" id="CHEBI:58359"/>
        <dbReference type="ChEBI" id="CHEBI:456215"/>
        <dbReference type="EC" id="6.3.5.4"/>
    </reaction>
</comment>
<evidence type="ECO:0000256" key="1">
    <source>
        <dbReference type="ARBA" id="ARBA00012737"/>
    </source>
</evidence>
<dbReference type="Gene3D" id="3.60.20.10">
    <property type="entry name" value="Glutamine Phosphoribosylpyrophosphate, subunit 1, domain 1"/>
    <property type="match status" value="1"/>
</dbReference>
<evidence type="ECO:0000256" key="6">
    <source>
        <dbReference type="ARBA" id="ARBA00022888"/>
    </source>
</evidence>
<keyword evidence="2" id="KW-0436">Ligase</keyword>
<dbReference type="InterPro" id="IPR014729">
    <property type="entry name" value="Rossmann-like_a/b/a_fold"/>
</dbReference>
<evidence type="ECO:0000256" key="10">
    <source>
        <dbReference type="PIRNR" id="PIRNR001589"/>
    </source>
</evidence>
<dbReference type="CDD" id="cd01991">
    <property type="entry name" value="Asn_synthase_B_C"/>
    <property type="match status" value="1"/>
</dbReference>
<feature type="signal peptide" evidence="14">
    <location>
        <begin position="1"/>
        <end position="19"/>
    </location>
</feature>
<feature type="chain" id="PRO_5011965011" description="asparagine synthase (glutamine-hydrolyzing)" evidence="14">
    <location>
        <begin position="20"/>
        <end position="571"/>
    </location>
</feature>
<evidence type="ECO:0000256" key="9">
    <source>
        <dbReference type="ARBA" id="ARBA00048741"/>
    </source>
</evidence>
<dbReference type="CDD" id="cd00712">
    <property type="entry name" value="AsnB"/>
    <property type="match status" value="1"/>
</dbReference>
<evidence type="ECO:0000256" key="3">
    <source>
        <dbReference type="ARBA" id="ARBA00022605"/>
    </source>
</evidence>
<dbReference type="GO" id="GO:0004066">
    <property type="term" value="F:asparagine synthase (glutamine-hydrolyzing) activity"/>
    <property type="evidence" value="ECO:0007669"/>
    <property type="project" value="UniProtKB-EC"/>
</dbReference>
<dbReference type="SUPFAM" id="SSF52402">
    <property type="entry name" value="Adenine nucleotide alpha hydrolases-like"/>
    <property type="match status" value="1"/>
</dbReference>
<dbReference type="OrthoDB" id="409189at2759"/>
<dbReference type="InterPro" id="IPR017932">
    <property type="entry name" value="GATase_2_dom"/>
</dbReference>